<dbReference type="AlphaFoldDB" id="A0A4R8CKM9"/>
<evidence type="ECO:0000313" key="1">
    <source>
        <dbReference type="EMBL" id="TDW76193.1"/>
    </source>
</evidence>
<name>A0A4R8CKM9_9ACTN</name>
<evidence type="ECO:0008006" key="3">
    <source>
        <dbReference type="Google" id="ProtNLM"/>
    </source>
</evidence>
<dbReference type="EMBL" id="SODP01000001">
    <property type="protein sequence ID" value="TDW76193.1"/>
    <property type="molecule type" value="Genomic_DNA"/>
</dbReference>
<protein>
    <recommendedName>
        <fullName evidence="3">YD repeat-containing protein</fullName>
    </recommendedName>
</protein>
<dbReference type="Proteomes" id="UP000295146">
    <property type="component" value="Unassembled WGS sequence"/>
</dbReference>
<proteinExistence type="predicted"/>
<organism evidence="1 2">
    <name type="scientific">Kribbella pratensis</name>
    <dbReference type="NCBI Taxonomy" id="2512112"/>
    <lineage>
        <taxon>Bacteria</taxon>
        <taxon>Bacillati</taxon>
        <taxon>Actinomycetota</taxon>
        <taxon>Actinomycetes</taxon>
        <taxon>Propionibacteriales</taxon>
        <taxon>Kribbellaceae</taxon>
        <taxon>Kribbella</taxon>
    </lineage>
</organism>
<reference evidence="1 2" key="1">
    <citation type="submission" date="2019-03" db="EMBL/GenBank/DDBJ databases">
        <title>Genomic Encyclopedia of Type Strains, Phase III (KMG-III): the genomes of soil and plant-associated and newly described type strains.</title>
        <authorList>
            <person name="Whitman W."/>
        </authorList>
    </citation>
    <scope>NUCLEOTIDE SEQUENCE [LARGE SCALE GENOMIC DNA]</scope>
    <source>
        <strain evidence="1 2">VKM Ac-2573</strain>
    </source>
</reference>
<keyword evidence="2" id="KW-1185">Reference proteome</keyword>
<sequence>MVRWTPDGGIIYLTESDLLYFDAQGLPVWRRSGDFLGWSIEAVTGETVTLELGDWEGNSESVTYALKDGEPT</sequence>
<accession>A0A4R8CKM9</accession>
<gene>
    <name evidence="1" type="ORF">EV653_1338</name>
</gene>
<comment type="caution">
    <text evidence="1">The sequence shown here is derived from an EMBL/GenBank/DDBJ whole genome shotgun (WGS) entry which is preliminary data.</text>
</comment>
<evidence type="ECO:0000313" key="2">
    <source>
        <dbReference type="Proteomes" id="UP000295146"/>
    </source>
</evidence>